<dbReference type="PROSITE" id="PS00018">
    <property type="entry name" value="EF_HAND_1"/>
    <property type="match status" value="1"/>
</dbReference>
<keyword evidence="10" id="KW-1185">Reference proteome</keyword>
<reference evidence="9 10" key="1">
    <citation type="submission" date="2024-02" db="EMBL/GenBank/DDBJ databases">
        <authorList>
            <person name="Daric V."/>
            <person name="Darras S."/>
        </authorList>
    </citation>
    <scope>NUCLEOTIDE SEQUENCE [LARGE SCALE GENOMIC DNA]</scope>
</reference>
<sequence>MAMEDPIMRRLYDSVNWDQDNGLSVEEMQRGLTESQISGIYQPFSQETTRILCVTLDRNRDSKINFEEFCEVFRSLNGWKNVFVQHDRDRSGTMEGAELHRVLIDLGYHLSPQAMGIILRRYSNNNKISFDGFVGCCISLKHLTDGFRFYDKNSDGNATLHYYQYLHLAFSL</sequence>
<evidence type="ECO:0000256" key="4">
    <source>
        <dbReference type="ARBA" id="ARBA00022723"/>
    </source>
</evidence>
<comment type="subcellular location">
    <subcellularLocation>
        <location evidence="2">Cytoplasm</location>
    </subcellularLocation>
    <subcellularLocation>
        <location evidence="1">Endomembrane system</location>
    </subcellularLocation>
</comment>
<keyword evidence="4" id="KW-0479">Metal-binding</keyword>
<evidence type="ECO:0000313" key="10">
    <source>
        <dbReference type="Proteomes" id="UP001642483"/>
    </source>
</evidence>
<dbReference type="InterPro" id="IPR018247">
    <property type="entry name" value="EF_Hand_1_Ca_BS"/>
</dbReference>
<dbReference type="PANTHER" id="PTHR46735">
    <property type="entry name" value="CALPAIN, SMALL SUBUNIT 1 A-RELATED"/>
    <property type="match status" value="1"/>
</dbReference>
<keyword evidence="5" id="KW-0677">Repeat</keyword>
<keyword evidence="6" id="KW-0106">Calcium</keyword>
<dbReference type="PANTHER" id="PTHR46735:SF3">
    <property type="entry name" value="CALPAIN SMALL SUBUNIT 1-RELATED"/>
    <property type="match status" value="1"/>
</dbReference>
<dbReference type="Proteomes" id="UP001642483">
    <property type="component" value="Unassembled WGS sequence"/>
</dbReference>
<evidence type="ECO:0000256" key="3">
    <source>
        <dbReference type="ARBA" id="ARBA00022490"/>
    </source>
</evidence>
<evidence type="ECO:0000256" key="2">
    <source>
        <dbReference type="ARBA" id="ARBA00004496"/>
    </source>
</evidence>
<dbReference type="Gene3D" id="1.10.238.10">
    <property type="entry name" value="EF-hand"/>
    <property type="match status" value="1"/>
</dbReference>
<dbReference type="InterPro" id="IPR002048">
    <property type="entry name" value="EF_hand_dom"/>
</dbReference>
<keyword evidence="7" id="KW-0472">Membrane</keyword>
<evidence type="ECO:0000256" key="7">
    <source>
        <dbReference type="ARBA" id="ARBA00023136"/>
    </source>
</evidence>
<accession>A0ABP0G1S8</accession>
<dbReference type="Pfam" id="PF13499">
    <property type="entry name" value="EF-hand_7"/>
    <property type="match status" value="1"/>
</dbReference>
<evidence type="ECO:0000259" key="8">
    <source>
        <dbReference type="PROSITE" id="PS50222"/>
    </source>
</evidence>
<evidence type="ECO:0000256" key="6">
    <source>
        <dbReference type="ARBA" id="ARBA00022837"/>
    </source>
</evidence>
<feature type="domain" description="EF-hand" evidence="8">
    <location>
        <begin position="74"/>
        <end position="109"/>
    </location>
</feature>
<keyword evidence="3" id="KW-0963">Cytoplasm</keyword>
<dbReference type="PROSITE" id="PS50222">
    <property type="entry name" value="EF_HAND_2"/>
    <property type="match status" value="1"/>
</dbReference>
<evidence type="ECO:0000256" key="5">
    <source>
        <dbReference type="ARBA" id="ARBA00022737"/>
    </source>
</evidence>
<dbReference type="InterPro" id="IPR011992">
    <property type="entry name" value="EF-hand-dom_pair"/>
</dbReference>
<dbReference type="SUPFAM" id="SSF47473">
    <property type="entry name" value="EF-hand"/>
    <property type="match status" value="1"/>
</dbReference>
<comment type="caution">
    <text evidence="9">The sequence shown here is derived from an EMBL/GenBank/DDBJ whole genome shotgun (WGS) entry which is preliminary data.</text>
</comment>
<proteinExistence type="predicted"/>
<organism evidence="9 10">
    <name type="scientific">Clavelina lepadiformis</name>
    <name type="common">Light-bulb sea squirt</name>
    <name type="synonym">Ascidia lepadiformis</name>
    <dbReference type="NCBI Taxonomy" id="159417"/>
    <lineage>
        <taxon>Eukaryota</taxon>
        <taxon>Metazoa</taxon>
        <taxon>Chordata</taxon>
        <taxon>Tunicata</taxon>
        <taxon>Ascidiacea</taxon>
        <taxon>Aplousobranchia</taxon>
        <taxon>Clavelinidae</taxon>
        <taxon>Clavelina</taxon>
    </lineage>
</organism>
<protein>
    <recommendedName>
        <fullName evidence="8">EF-hand domain-containing protein</fullName>
    </recommendedName>
</protein>
<dbReference type="SMART" id="SM00054">
    <property type="entry name" value="EFh"/>
    <property type="match status" value="2"/>
</dbReference>
<name>A0ABP0G1S8_CLALP</name>
<gene>
    <name evidence="9" type="ORF">CVLEPA_LOCUS15599</name>
</gene>
<evidence type="ECO:0000256" key="1">
    <source>
        <dbReference type="ARBA" id="ARBA00004308"/>
    </source>
</evidence>
<dbReference type="EMBL" id="CAWYQH010000098">
    <property type="protein sequence ID" value="CAK8684614.1"/>
    <property type="molecule type" value="Genomic_DNA"/>
</dbReference>
<evidence type="ECO:0000313" key="9">
    <source>
        <dbReference type="EMBL" id="CAK8684614.1"/>
    </source>
</evidence>